<evidence type="ECO:0000256" key="4">
    <source>
        <dbReference type="ARBA" id="ARBA00023212"/>
    </source>
</evidence>
<sequence>MASSSSAPIHSDSTIASNNYPATSTASKSVLLSENQLSKISKNLANIRGGSVPALNTSMIDAEASFQSSPISMNPPSGQASSDSAPQEAVGDLSVQIQEYAVIEDLLYVLIVSVALLTDEPMTLRIFIQGIDGSYIKCNYPKALLDDDDLMEDIHSHYPQQQGENSWDAMRYIIDPTLDPSLKHLVEKILPLATYYMSISAFIDQFSRFEYGTINHALCAAMRVYTKEYLTFVAQLEHEFQTSTSFTLQRLWFYAQELLQSMKILHNLAMTIRSIKISKATEDEDDDIEAVIEGLQKDKSNEEVHISENQKGGAILNILSERLIGLSGDPKCKKIYTKLLSKASVPYFEILNFWIYHGEIKDSYNEFMVLEKRSVKKENLKEDYNDTYWETRYTIREGSVPVFLEPMKNQILLAGKFLNVVRECGVRIANPQEMQSEILGQNIDQDLSLNSPLANKPQHSTSNSSIMPTRSEVWAAVDGSRFVKSLDIAYRYANQTLLNLLLKDQQLIERLRSLKHYFFLDQSDFLTSFLDLAKDELKQLSSDISQTRLQSLMDLVLRNPSSVAAYDPFKEDVKVSMSHLRLIDQLLRIISVSGMESASSNTRLSTLNSSAGGLASSSGSGVFERGQSLSNSIMSTSSIAATTSKEPLSGYEALILDYTVTFPLSLVISRKALTKYQLLFRHILNMKHVEDLLCSTWMDQKNALWKGRSGNPEIDHLKFRIFSLRNRMLTFVQQFAYYVTNEVLEPNWRRLEANLKNITTVDQVLQYHSDFLDTCLKECMLTHSKLLRIFNKLISSCMAFTTQAEKYSHLLNSLENSQTVDRFGVPISGLHDSAQAMYDIANRSLSRLEDSFLYHMKLLIDALNFYSAQETVQYLCLVVRLDYNQFYSNAPMTRDTSSGRQK</sequence>
<reference evidence="9" key="1">
    <citation type="submission" date="2014-09" db="EMBL/GenBank/DDBJ databases">
        <title>Draft genome sequence of an oleaginous Mucoromycotina fungus Mucor ambiguus NBRC6742.</title>
        <authorList>
            <person name="Takeda I."/>
            <person name="Yamane N."/>
            <person name="Morita T."/>
            <person name="Tamano K."/>
            <person name="Machida M."/>
            <person name="Baker S."/>
            <person name="Koike H."/>
        </authorList>
    </citation>
    <scope>NUCLEOTIDE SEQUENCE</scope>
    <source>
        <strain evidence="9">NBRC 6742</strain>
    </source>
</reference>
<dbReference type="Proteomes" id="UP000053815">
    <property type="component" value="Unassembled WGS sequence"/>
</dbReference>
<proteinExistence type="inferred from homology"/>
<keyword evidence="4 5" id="KW-0206">Cytoskeleton</keyword>
<dbReference type="GO" id="GO:0005816">
    <property type="term" value="C:spindle pole body"/>
    <property type="evidence" value="ECO:0007669"/>
    <property type="project" value="UniProtKB-ARBA"/>
</dbReference>
<dbReference type="GO" id="GO:0000930">
    <property type="term" value="C:gamma-tubulin complex"/>
    <property type="evidence" value="ECO:0007669"/>
    <property type="project" value="UniProtKB-ARBA"/>
</dbReference>
<dbReference type="InterPro" id="IPR007259">
    <property type="entry name" value="GCP"/>
</dbReference>
<dbReference type="EMBL" id="DF836577">
    <property type="protein sequence ID" value="GAN09739.1"/>
    <property type="molecule type" value="Genomic_DNA"/>
</dbReference>
<dbReference type="GO" id="GO:0031122">
    <property type="term" value="P:cytoplasmic microtubule organization"/>
    <property type="evidence" value="ECO:0007669"/>
    <property type="project" value="TreeGrafter"/>
</dbReference>
<comment type="subcellular location">
    <subcellularLocation>
        <location evidence="5">Cytoplasm</location>
        <location evidence="5">Cytoskeleton</location>
        <location evidence="5">Microtubule organizing center</location>
    </subcellularLocation>
</comment>
<dbReference type="Pfam" id="PF04130">
    <property type="entry name" value="GCP_C_terminal"/>
    <property type="match status" value="1"/>
</dbReference>
<dbReference type="InterPro" id="IPR041470">
    <property type="entry name" value="GCP_N"/>
</dbReference>
<dbReference type="GO" id="GO:0051225">
    <property type="term" value="P:spindle assembly"/>
    <property type="evidence" value="ECO:0007669"/>
    <property type="project" value="TreeGrafter"/>
</dbReference>
<dbReference type="AlphaFoldDB" id="A0A0C9MQM1"/>
<comment type="similarity">
    <text evidence="1 5">Belongs to the TUBGCP family.</text>
</comment>
<evidence type="ECO:0000256" key="2">
    <source>
        <dbReference type="ARBA" id="ARBA00022490"/>
    </source>
</evidence>
<dbReference type="STRING" id="91626.A0A0C9MQM1"/>
<name>A0A0C9MQM1_9FUNG</name>
<dbReference type="PANTHER" id="PTHR19302">
    <property type="entry name" value="GAMMA TUBULIN COMPLEX PROTEIN"/>
    <property type="match status" value="1"/>
</dbReference>
<feature type="region of interest" description="Disordered" evidence="6">
    <location>
        <begin position="1"/>
        <end position="20"/>
    </location>
</feature>
<dbReference type="GO" id="GO:0007020">
    <property type="term" value="P:microtubule nucleation"/>
    <property type="evidence" value="ECO:0007669"/>
    <property type="project" value="InterPro"/>
</dbReference>
<keyword evidence="10" id="KW-1185">Reference proteome</keyword>
<evidence type="ECO:0000259" key="8">
    <source>
        <dbReference type="Pfam" id="PF17681"/>
    </source>
</evidence>
<feature type="compositionally biased region" description="Polar residues" evidence="6">
    <location>
        <begin position="67"/>
        <end position="85"/>
    </location>
</feature>
<evidence type="ECO:0000259" key="7">
    <source>
        <dbReference type="Pfam" id="PF04130"/>
    </source>
</evidence>
<dbReference type="PANTHER" id="PTHR19302:SF13">
    <property type="entry name" value="GAMMA-TUBULIN COMPLEX COMPONENT 2"/>
    <property type="match status" value="1"/>
</dbReference>
<feature type="compositionally biased region" description="Low complexity" evidence="6">
    <location>
        <begin position="1"/>
        <end position="13"/>
    </location>
</feature>
<dbReference type="GO" id="GO:0043015">
    <property type="term" value="F:gamma-tubulin binding"/>
    <property type="evidence" value="ECO:0007669"/>
    <property type="project" value="InterPro"/>
</dbReference>
<dbReference type="GO" id="GO:0051011">
    <property type="term" value="F:microtubule minus-end binding"/>
    <property type="evidence" value="ECO:0007669"/>
    <property type="project" value="TreeGrafter"/>
</dbReference>
<protein>
    <recommendedName>
        <fullName evidence="5">Spindle pole body component</fullName>
    </recommendedName>
</protein>
<feature type="region of interest" description="Disordered" evidence="6">
    <location>
        <begin position="67"/>
        <end position="87"/>
    </location>
</feature>
<evidence type="ECO:0000313" key="9">
    <source>
        <dbReference type="EMBL" id="GAN09739.1"/>
    </source>
</evidence>
<dbReference type="GO" id="GO:0000278">
    <property type="term" value="P:mitotic cell cycle"/>
    <property type="evidence" value="ECO:0007669"/>
    <property type="project" value="TreeGrafter"/>
</dbReference>
<keyword evidence="3 5" id="KW-0493">Microtubule</keyword>
<feature type="domain" description="Gamma tubulin complex component C-terminal" evidence="7">
    <location>
        <begin position="507"/>
        <end position="887"/>
    </location>
</feature>
<dbReference type="GO" id="GO:0051321">
    <property type="term" value="P:meiotic cell cycle"/>
    <property type="evidence" value="ECO:0007669"/>
    <property type="project" value="TreeGrafter"/>
</dbReference>
<dbReference type="GO" id="GO:0000922">
    <property type="term" value="C:spindle pole"/>
    <property type="evidence" value="ECO:0007669"/>
    <property type="project" value="InterPro"/>
</dbReference>
<evidence type="ECO:0000256" key="1">
    <source>
        <dbReference type="ARBA" id="ARBA00010337"/>
    </source>
</evidence>
<accession>A0A0C9MQM1</accession>
<evidence type="ECO:0000256" key="6">
    <source>
        <dbReference type="SAM" id="MobiDB-lite"/>
    </source>
</evidence>
<gene>
    <name evidence="9" type="ORF">MAM1_0288d09271</name>
</gene>
<feature type="domain" description="Gamma tubulin complex component protein N-terminal" evidence="8">
    <location>
        <begin position="128"/>
        <end position="503"/>
    </location>
</feature>
<dbReference type="Pfam" id="PF17681">
    <property type="entry name" value="GCP_N_terminal"/>
    <property type="match status" value="1"/>
</dbReference>
<dbReference type="InterPro" id="IPR042241">
    <property type="entry name" value="GCP_C_sf"/>
</dbReference>
<dbReference type="GO" id="GO:0005874">
    <property type="term" value="C:microtubule"/>
    <property type="evidence" value="ECO:0007669"/>
    <property type="project" value="UniProtKB-KW"/>
</dbReference>
<dbReference type="InterPro" id="IPR040457">
    <property type="entry name" value="GCP_C"/>
</dbReference>
<dbReference type="FunFam" id="1.20.120.1900:FF:000011">
    <property type="entry name" value="Spindle pole body component"/>
    <property type="match status" value="1"/>
</dbReference>
<keyword evidence="2 5" id="KW-0963">Cytoplasm</keyword>
<organism evidence="9">
    <name type="scientific">Mucor ambiguus</name>
    <dbReference type="NCBI Taxonomy" id="91626"/>
    <lineage>
        <taxon>Eukaryota</taxon>
        <taxon>Fungi</taxon>
        <taxon>Fungi incertae sedis</taxon>
        <taxon>Mucoromycota</taxon>
        <taxon>Mucoromycotina</taxon>
        <taxon>Mucoromycetes</taxon>
        <taxon>Mucorales</taxon>
        <taxon>Mucorineae</taxon>
        <taxon>Mucoraceae</taxon>
        <taxon>Mucor</taxon>
    </lineage>
</organism>
<evidence type="ECO:0000256" key="5">
    <source>
        <dbReference type="RuleBase" id="RU363050"/>
    </source>
</evidence>
<dbReference type="Gene3D" id="1.20.120.1900">
    <property type="entry name" value="Gamma-tubulin complex, C-terminal domain"/>
    <property type="match status" value="1"/>
</dbReference>
<dbReference type="OrthoDB" id="2192946at2759"/>
<evidence type="ECO:0000313" key="10">
    <source>
        <dbReference type="Proteomes" id="UP000053815"/>
    </source>
</evidence>
<evidence type="ECO:0000256" key="3">
    <source>
        <dbReference type="ARBA" id="ARBA00022701"/>
    </source>
</evidence>